<proteinExistence type="predicted"/>
<reference evidence="2" key="1">
    <citation type="submission" date="2020-08" db="EMBL/GenBank/DDBJ databases">
        <title>Genome public.</title>
        <authorList>
            <person name="Liu C."/>
            <person name="Sun Q."/>
        </authorList>
    </citation>
    <scope>NUCLEOTIDE SEQUENCE</scope>
    <source>
        <strain evidence="2">BX15</strain>
    </source>
</reference>
<protein>
    <submittedName>
        <fullName evidence="2">C39 family peptidase</fullName>
    </submittedName>
</protein>
<organism evidence="2 3">
    <name type="scientific">Dysosmobacter segnis</name>
    <dbReference type="NCBI Taxonomy" id="2763042"/>
    <lineage>
        <taxon>Bacteria</taxon>
        <taxon>Bacillati</taxon>
        <taxon>Bacillota</taxon>
        <taxon>Clostridia</taxon>
        <taxon>Eubacteriales</taxon>
        <taxon>Oscillospiraceae</taxon>
        <taxon>Dysosmobacter</taxon>
    </lineage>
</organism>
<dbReference type="EMBL" id="JACOQI010000081">
    <property type="protein sequence ID" value="MBC5772369.1"/>
    <property type="molecule type" value="Genomic_DNA"/>
</dbReference>
<dbReference type="Proteomes" id="UP000620327">
    <property type="component" value="Unassembled WGS sequence"/>
</dbReference>
<dbReference type="InterPro" id="IPR038765">
    <property type="entry name" value="Papain-like_cys_pep_sf"/>
</dbReference>
<feature type="non-terminal residue" evidence="2">
    <location>
        <position position="1"/>
    </location>
</feature>
<dbReference type="AlphaFoldDB" id="A0A923S902"/>
<dbReference type="Pfam" id="PF13529">
    <property type="entry name" value="Peptidase_C39_2"/>
    <property type="match status" value="1"/>
</dbReference>
<comment type="caution">
    <text evidence="2">The sequence shown here is derived from an EMBL/GenBank/DDBJ whole genome shotgun (WGS) entry which is preliminary data.</text>
</comment>
<keyword evidence="3" id="KW-1185">Reference proteome</keyword>
<evidence type="ECO:0000313" key="2">
    <source>
        <dbReference type="EMBL" id="MBC5772369.1"/>
    </source>
</evidence>
<sequence>VYKSAEKAMKQAAVQTRSGADDGLNYSDLDGWSVVSDSYEGSVKDGKEHTITGAGNVSLWYCQDHVENNNRTYACSVVALCNLAKYYRERGYDKISRSFTTLYDTMWEKAGTNSSGTTSNGNEAPAAKAFMEDLGYSCSYDSYLFDSYSDFTRDLGNNKPCIFTYGAKFGSKSGGHAVLAVGYVETTKYQYLRIADGWNDYLRYINFNGYDYTRKDGWSFSVSK</sequence>
<accession>A0A923S902</accession>
<dbReference type="RefSeq" id="WP_187016471.1">
    <property type="nucleotide sequence ID" value="NZ_JACOQI010000081.1"/>
</dbReference>
<feature type="domain" description="Peptidase C39-like" evidence="1">
    <location>
        <begin position="70"/>
        <end position="196"/>
    </location>
</feature>
<gene>
    <name evidence="2" type="ORF">H8Z83_19055</name>
</gene>
<name>A0A923S902_9FIRM</name>
<evidence type="ECO:0000313" key="3">
    <source>
        <dbReference type="Proteomes" id="UP000620327"/>
    </source>
</evidence>
<dbReference type="InterPro" id="IPR039564">
    <property type="entry name" value="Peptidase_C39-like"/>
</dbReference>
<dbReference type="SUPFAM" id="SSF54001">
    <property type="entry name" value="Cysteine proteinases"/>
    <property type="match status" value="1"/>
</dbReference>
<evidence type="ECO:0000259" key="1">
    <source>
        <dbReference type="Pfam" id="PF13529"/>
    </source>
</evidence>